<evidence type="ECO:0000313" key="2">
    <source>
        <dbReference type="Proteomes" id="UP000199376"/>
    </source>
</evidence>
<accession>A0A1I1GWI0</accession>
<dbReference type="OrthoDB" id="2086635at2"/>
<name>A0A1I1GWI0_9LACO</name>
<gene>
    <name evidence="1" type="ORF">SAMN05660453_1211</name>
</gene>
<dbReference type="AlphaFoldDB" id="A0A1I1GWI0"/>
<dbReference type="EMBL" id="FOLI01000006">
    <property type="protein sequence ID" value="SFC15911.1"/>
    <property type="molecule type" value="Genomic_DNA"/>
</dbReference>
<proteinExistence type="predicted"/>
<dbReference type="Proteomes" id="UP000199376">
    <property type="component" value="Unassembled WGS sequence"/>
</dbReference>
<dbReference type="STRING" id="283737.SAMN05660453_1211"/>
<keyword evidence="2" id="KW-1185">Reference proteome</keyword>
<dbReference type="RefSeq" id="WP_091503019.1">
    <property type="nucleotide sequence ID" value="NZ_FOLI01000006.1"/>
</dbReference>
<organism evidence="1 2">
    <name type="scientific">Fructobacillus durionis</name>
    <dbReference type="NCBI Taxonomy" id="283737"/>
    <lineage>
        <taxon>Bacteria</taxon>
        <taxon>Bacillati</taxon>
        <taxon>Bacillota</taxon>
        <taxon>Bacilli</taxon>
        <taxon>Lactobacillales</taxon>
        <taxon>Lactobacillaceae</taxon>
        <taxon>Fructobacillus</taxon>
    </lineage>
</organism>
<protein>
    <recommendedName>
        <fullName evidence="3">DUF4325 domain-containing protein</fullName>
    </recommendedName>
</protein>
<reference evidence="1 2" key="1">
    <citation type="submission" date="2016-10" db="EMBL/GenBank/DDBJ databases">
        <authorList>
            <person name="de Groot N.N."/>
        </authorList>
    </citation>
    <scope>NUCLEOTIDE SEQUENCE [LARGE SCALE GENOMIC DNA]</scope>
    <source>
        <strain evidence="1 2">DSM 19113</strain>
    </source>
</reference>
<sequence>MTKTINLSFGPNTYGLAGVTEGKETFKKQVEPLITQEMLNSTAPITIQFPDSIVIIGISFWDGFSEELINTVGYDGIAERIHFVTSSERLTQELYDYMI</sequence>
<evidence type="ECO:0008006" key="3">
    <source>
        <dbReference type="Google" id="ProtNLM"/>
    </source>
</evidence>
<evidence type="ECO:0000313" key="1">
    <source>
        <dbReference type="EMBL" id="SFC15911.1"/>
    </source>
</evidence>